<dbReference type="Gene3D" id="3.80.10.10">
    <property type="entry name" value="Ribonuclease Inhibitor"/>
    <property type="match status" value="4"/>
</dbReference>
<dbReference type="InterPro" id="IPR046956">
    <property type="entry name" value="RLP23-like"/>
</dbReference>
<dbReference type="InterPro" id="IPR001611">
    <property type="entry name" value="Leu-rich_rpt"/>
</dbReference>
<evidence type="ECO:0000256" key="9">
    <source>
        <dbReference type="ARBA" id="ARBA00023136"/>
    </source>
</evidence>
<dbReference type="FunFam" id="3.80.10.10:FF:000213">
    <property type="entry name" value="Tyrosine-sulfated glycopeptide receptor 1"/>
    <property type="match status" value="1"/>
</dbReference>
<dbReference type="SMART" id="SM00369">
    <property type="entry name" value="LRR_TYP"/>
    <property type="match status" value="7"/>
</dbReference>
<evidence type="ECO:0000256" key="11">
    <source>
        <dbReference type="ARBA" id="ARBA00023180"/>
    </source>
</evidence>
<proteinExistence type="inferred from homology"/>
<evidence type="ECO:0000256" key="13">
    <source>
        <dbReference type="SAM" id="SignalP"/>
    </source>
</evidence>
<keyword evidence="8 12" id="KW-1133">Transmembrane helix</keyword>
<reference evidence="15 16" key="2">
    <citation type="submission" date="2019-11" db="EMBL/GenBank/DDBJ databases">
        <title>A de novo genome assembly of a pear dwarfing rootstock.</title>
        <authorList>
            <person name="Wang F."/>
            <person name="Wang J."/>
            <person name="Li S."/>
            <person name="Zhang Y."/>
            <person name="Fang M."/>
            <person name="Ma L."/>
            <person name="Zhao Y."/>
            <person name="Jiang S."/>
        </authorList>
    </citation>
    <scope>NUCLEOTIDE SEQUENCE [LARGE SCALE GENOMIC DNA]</scope>
    <source>
        <strain evidence="15">S2</strain>
        <tissue evidence="15">Leaf</tissue>
    </source>
</reference>
<keyword evidence="5 12" id="KW-0812">Transmembrane</keyword>
<name>A0A5N5GWT6_9ROSA</name>
<dbReference type="Pfam" id="PF08263">
    <property type="entry name" value="LRRNT_2"/>
    <property type="match status" value="1"/>
</dbReference>
<feature type="domain" description="Leucine-rich repeat-containing N-terminal plant-type" evidence="14">
    <location>
        <begin position="37"/>
        <end position="92"/>
    </location>
</feature>
<protein>
    <submittedName>
        <fullName evidence="15">Receptor-like protein 12</fullName>
    </submittedName>
</protein>
<evidence type="ECO:0000313" key="16">
    <source>
        <dbReference type="Proteomes" id="UP000327157"/>
    </source>
</evidence>
<evidence type="ECO:0000256" key="12">
    <source>
        <dbReference type="SAM" id="Phobius"/>
    </source>
</evidence>
<evidence type="ECO:0000256" key="3">
    <source>
        <dbReference type="ARBA" id="ARBA00022475"/>
    </source>
</evidence>
<dbReference type="FunFam" id="3.80.10.10:FF:000095">
    <property type="entry name" value="LRR receptor-like serine/threonine-protein kinase GSO1"/>
    <property type="match status" value="1"/>
</dbReference>
<dbReference type="InterPro" id="IPR003591">
    <property type="entry name" value="Leu-rich_rpt_typical-subtyp"/>
</dbReference>
<dbReference type="InterPro" id="IPR013210">
    <property type="entry name" value="LRR_N_plant-typ"/>
</dbReference>
<dbReference type="AlphaFoldDB" id="A0A5N5GWT6"/>
<evidence type="ECO:0000259" key="14">
    <source>
        <dbReference type="Pfam" id="PF08263"/>
    </source>
</evidence>
<dbReference type="PANTHER" id="PTHR48061">
    <property type="entry name" value="LEUCINE-RICH REPEAT RECEPTOR PROTEIN KINASE EMS1-LIKE-RELATED"/>
    <property type="match status" value="1"/>
</dbReference>
<feature type="signal peptide" evidence="13">
    <location>
        <begin position="1"/>
        <end position="29"/>
    </location>
</feature>
<dbReference type="Pfam" id="PF13855">
    <property type="entry name" value="LRR_8"/>
    <property type="match status" value="1"/>
</dbReference>
<organism evidence="15 16">
    <name type="scientific">Pyrus ussuriensis x Pyrus communis</name>
    <dbReference type="NCBI Taxonomy" id="2448454"/>
    <lineage>
        <taxon>Eukaryota</taxon>
        <taxon>Viridiplantae</taxon>
        <taxon>Streptophyta</taxon>
        <taxon>Embryophyta</taxon>
        <taxon>Tracheophyta</taxon>
        <taxon>Spermatophyta</taxon>
        <taxon>Magnoliopsida</taxon>
        <taxon>eudicotyledons</taxon>
        <taxon>Gunneridae</taxon>
        <taxon>Pentapetalae</taxon>
        <taxon>rosids</taxon>
        <taxon>fabids</taxon>
        <taxon>Rosales</taxon>
        <taxon>Rosaceae</taxon>
        <taxon>Amygdaloideae</taxon>
        <taxon>Maleae</taxon>
        <taxon>Pyrus</taxon>
    </lineage>
</organism>
<dbReference type="Pfam" id="PF00560">
    <property type="entry name" value="LRR_1"/>
    <property type="match status" value="9"/>
</dbReference>
<comment type="subcellular location">
    <subcellularLocation>
        <location evidence="1">Cell membrane</location>
        <topology evidence="1">Single-pass type I membrane protein</topology>
    </subcellularLocation>
</comment>
<keyword evidence="7" id="KW-0677">Repeat</keyword>
<evidence type="ECO:0000256" key="8">
    <source>
        <dbReference type="ARBA" id="ARBA00022989"/>
    </source>
</evidence>
<accession>A0A5N5GWT6</accession>
<dbReference type="GO" id="GO:0005886">
    <property type="term" value="C:plasma membrane"/>
    <property type="evidence" value="ECO:0007669"/>
    <property type="project" value="UniProtKB-SubCell"/>
</dbReference>
<dbReference type="OrthoDB" id="1739037at2759"/>
<reference evidence="15 16" key="1">
    <citation type="submission" date="2019-09" db="EMBL/GenBank/DDBJ databases">
        <authorList>
            <person name="Ou C."/>
        </authorList>
    </citation>
    <scope>NUCLEOTIDE SEQUENCE [LARGE SCALE GENOMIC DNA]</scope>
    <source>
        <strain evidence="15">S2</strain>
        <tissue evidence="15">Leaf</tissue>
    </source>
</reference>
<keyword evidence="3" id="KW-1003">Cell membrane</keyword>
<dbReference type="InterPro" id="IPR032675">
    <property type="entry name" value="LRR_dom_sf"/>
</dbReference>
<dbReference type="PANTHER" id="PTHR48061:SF12">
    <property type="entry name" value="DISEASE RESISTANCE LIKE PROTEIN"/>
    <property type="match status" value="1"/>
</dbReference>
<comment type="caution">
    <text evidence="15">The sequence shown here is derived from an EMBL/GenBank/DDBJ whole genome shotgun (WGS) entry which is preliminary data.</text>
</comment>
<dbReference type="PROSITE" id="PS51450">
    <property type="entry name" value="LRR"/>
    <property type="match status" value="1"/>
</dbReference>
<keyword evidence="11" id="KW-0325">Glycoprotein</keyword>
<keyword evidence="9 12" id="KW-0472">Membrane</keyword>
<keyword evidence="4" id="KW-0433">Leucine-rich repeat</keyword>
<dbReference type="SUPFAM" id="SSF52047">
    <property type="entry name" value="RNI-like"/>
    <property type="match status" value="1"/>
</dbReference>
<keyword evidence="6 13" id="KW-0732">Signal</keyword>
<evidence type="ECO:0000256" key="5">
    <source>
        <dbReference type="ARBA" id="ARBA00022692"/>
    </source>
</evidence>
<evidence type="ECO:0000256" key="1">
    <source>
        <dbReference type="ARBA" id="ARBA00004251"/>
    </source>
</evidence>
<dbReference type="SUPFAM" id="SSF52058">
    <property type="entry name" value="L domain-like"/>
    <property type="match status" value="1"/>
</dbReference>
<evidence type="ECO:0000256" key="6">
    <source>
        <dbReference type="ARBA" id="ARBA00022729"/>
    </source>
</evidence>
<evidence type="ECO:0000256" key="10">
    <source>
        <dbReference type="ARBA" id="ARBA00023170"/>
    </source>
</evidence>
<evidence type="ECO:0000313" key="15">
    <source>
        <dbReference type="EMBL" id="KAB2619768.1"/>
    </source>
</evidence>
<evidence type="ECO:0000256" key="2">
    <source>
        <dbReference type="ARBA" id="ARBA00009592"/>
    </source>
</evidence>
<evidence type="ECO:0000256" key="4">
    <source>
        <dbReference type="ARBA" id="ARBA00022614"/>
    </source>
</evidence>
<dbReference type="PRINTS" id="PR00019">
    <property type="entry name" value="LEURICHRPT"/>
</dbReference>
<dbReference type="EMBL" id="SMOL01000389">
    <property type="protein sequence ID" value="KAB2619768.1"/>
    <property type="molecule type" value="Genomic_DNA"/>
</dbReference>
<keyword evidence="10 15" id="KW-0675">Receptor</keyword>
<gene>
    <name evidence="15" type="ORF">D8674_041739</name>
</gene>
<evidence type="ECO:0000256" key="7">
    <source>
        <dbReference type="ARBA" id="ARBA00022737"/>
    </source>
</evidence>
<sequence length="985" mass="110060">MGMESLLSKFISVRCFTLLLIIATQFSLSVQTQTVCHDDERSALLQFSDSFMIDGSASTLPFAYPKVASWTLEGDARNQTSDCCSWDGVKCDEVSSHVIGLDLRSSCLYGSINSSSSLFQLVHLQSLDLSDNNFNFSQIPSRLGRDLASLTYLNLSWSFFSGEVPSEISMLSKLSTLDLSISQKFFYRSNILKLTKTNLISLVQNMTKNIEQLHLDLVDICSAVPDVLVNASSLISLRLGGCGLYGEFPVGVFHLPSLQVLHLPANFDLTGYFPNFNKTNSFKRLLVSFTKFYGQLPSSLGNLHSLNVLGLSNCYFYPRLPSSLGNLTQLSCLDISAFYDSTKNISTNQLASYPWFWVGKLANLSHLGLDHVRRGEFPTFLANLTKLAYLNLRHNEMTGPVPSWLMNLSELSYLDLSHNKLQGEIPQSLFQFRNLQSLDISFNNLSGLVEVDQLSELKFLRELGLSYNKLSLNFKTNMSAAFPKLQVLKLVSCNLTEFPEFLHDQYELIILHLSYNNIRGQVPKWLWNATRETMMDLNLANNFLTGFEQDPGNFPWQNIMYLSLHFNRLQGSLPIPPQSIIVYNVANNGYSGEISPSFCKLNDLKTLDLSNNNLSGRLPQCLGNSSNLVLLRLQNNSFHGKLPLLCPTVNSLASVDLSNNQLRGKLPRSIANCTWLVFLNIGNNHISDIFPSWLGALPVLLALILRSNRFHGVIGNPATTHEFPKLCIIDLSNNNFSGMLPLNYFERWNSLKFVDKSKQTYVENSFSLLSLGFSVHYRNAFSLTIFAKGIALKYQETPKFLKLIDLSGNKFKGEIPAGIGNLRGLVLLNLSNNALTGQIPSSLGNLNVLESLDLSHNQLSGTIPSNLVQLNFLEYWDVSHNRLWGQIPLGKQFDTFQNDSYEGNSGLCGNPLSRKCEAPPPPSAVEEDEDCGFEIGLDWYVVLPGVVGGLIVGVVAGNTLANMMHERFAEKFNTRRQPRCTRRRG</sequence>
<keyword evidence="16" id="KW-1185">Reference proteome</keyword>
<comment type="similarity">
    <text evidence="2">Belongs to the RLP family.</text>
</comment>
<dbReference type="Proteomes" id="UP000327157">
    <property type="component" value="Unassembled WGS sequence"/>
</dbReference>
<feature type="transmembrane region" description="Helical" evidence="12">
    <location>
        <begin position="939"/>
        <end position="961"/>
    </location>
</feature>
<feature type="chain" id="PRO_5024296720" evidence="13">
    <location>
        <begin position="30"/>
        <end position="985"/>
    </location>
</feature>